<sequence length="289" mass="32141">MSQKRPRSPSPESPSRIFKSSPIEDRSSKFIAFYSPAPSAKELQAHIEFKSASHRIAAWRKPSNQRALSSQRLVETGHDDDGEKYGGKALEKVLIEMDIEGAVVVARWYGGVMLGPVRFDHIKNSARDAIMQWSQERERSAKKAKVREDEAEKERLIQALPERDQSITVLRELLADKSQQASSAPSEKRTPVKTPDYSTLPLATLEKLEQVRDATIGWILKQIDKAESAQSEGPDADTAAIPTATAMPKTSAYLDERSSRDENSKTTSLDNQDTVISEPKPDGVQDLVQ</sequence>
<dbReference type="InterPro" id="IPR001498">
    <property type="entry name" value="Impact_N"/>
</dbReference>
<dbReference type="GO" id="GO:0006446">
    <property type="term" value="P:regulation of translational initiation"/>
    <property type="evidence" value="ECO:0007669"/>
    <property type="project" value="TreeGrafter"/>
</dbReference>
<feature type="compositionally biased region" description="Basic and acidic residues" evidence="2">
    <location>
        <begin position="254"/>
        <end position="264"/>
    </location>
</feature>
<feature type="compositionally biased region" description="Low complexity" evidence="2">
    <location>
        <begin position="236"/>
        <end position="246"/>
    </location>
</feature>
<dbReference type="GO" id="GO:0005737">
    <property type="term" value="C:cytoplasm"/>
    <property type="evidence" value="ECO:0007669"/>
    <property type="project" value="TreeGrafter"/>
</dbReference>
<dbReference type="GO" id="GO:0140469">
    <property type="term" value="P:GCN2-mediated signaling"/>
    <property type="evidence" value="ECO:0007669"/>
    <property type="project" value="TreeGrafter"/>
</dbReference>
<dbReference type="PANTHER" id="PTHR16301:SF26">
    <property type="entry name" value="IMPACT FAMILY MEMBER C14C8.09C"/>
    <property type="match status" value="1"/>
</dbReference>
<proteinExistence type="inferred from homology"/>
<dbReference type="SUPFAM" id="SSF54211">
    <property type="entry name" value="Ribosomal protein S5 domain 2-like"/>
    <property type="match status" value="1"/>
</dbReference>
<evidence type="ECO:0000256" key="1">
    <source>
        <dbReference type="ARBA" id="ARBA00007665"/>
    </source>
</evidence>
<comment type="caution">
    <text evidence="4">The sequence shown here is derived from an EMBL/GenBank/DDBJ whole genome shotgun (WGS) entry which is preliminary data.</text>
</comment>
<dbReference type="Pfam" id="PF01205">
    <property type="entry name" value="Impact_N"/>
    <property type="match status" value="1"/>
</dbReference>
<dbReference type="InterPro" id="IPR023582">
    <property type="entry name" value="Impact"/>
</dbReference>
<feature type="region of interest" description="Disordered" evidence="2">
    <location>
        <begin position="227"/>
        <end position="289"/>
    </location>
</feature>
<keyword evidence="5" id="KW-1185">Reference proteome</keyword>
<dbReference type="EMBL" id="CAJPDR010000119">
    <property type="protein sequence ID" value="CAF9919159.1"/>
    <property type="molecule type" value="Genomic_DNA"/>
</dbReference>
<feature type="region of interest" description="Disordered" evidence="2">
    <location>
        <begin position="1"/>
        <end position="23"/>
    </location>
</feature>
<gene>
    <name evidence="4" type="ORF">ALECFALPRED_000985</name>
</gene>
<dbReference type="InterPro" id="IPR020568">
    <property type="entry name" value="Ribosomal_Su5_D2-typ_SF"/>
</dbReference>
<protein>
    <recommendedName>
        <fullName evidence="3">Impact N-terminal domain-containing protein</fullName>
    </recommendedName>
</protein>
<feature type="compositionally biased region" description="Polar residues" evidence="2">
    <location>
        <begin position="265"/>
        <end position="275"/>
    </location>
</feature>
<comment type="similarity">
    <text evidence="1">Belongs to the IMPACT family.</text>
</comment>
<dbReference type="Proteomes" id="UP000664203">
    <property type="component" value="Unassembled WGS sequence"/>
</dbReference>
<evidence type="ECO:0000256" key="2">
    <source>
        <dbReference type="SAM" id="MobiDB-lite"/>
    </source>
</evidence>
<dbReference type="AlphaFoldDB" id="A0A8H3F728"/>
<dbReference type="PANTHER" id="PTHR16301">
    <property type="entry name" value="IMPACT-RELATED"/>
    <property type="match status" value="1"/>
</dbReference>
<feature type="region of interest" description="Disordered" evidence="2">
    <location>
        <begin position="176"/>
        <end position="197"/>
    </location>
</feature>
<dbReference type="InterPro" id="IPR036956">
    <property type="entry name" value="Impact_N_sf"/>
</dbReference>
<dbReference type="OrthoDB" id="69641at2759"/>
<feature type="domain" description="Impact N-terminal" evidence="3">
    <location>
        <begin position="26"/>
        <end position="130"/>
    </location>
</feature>
<accession>A0A8H3F728</accession>
<organism evidence="4 5">
    <name type="scientific">Alectoria fallacina</name>
    <dbReference type="NCBI Taxonomy" id="1903189"/>
    <lineage>
        <taxon>Eukaryota</taxon>
        <taxon>Fungi</taxon>
        <taxon>Dikarya</taxon>
        <taxon>Ascomycota</taxon>
        <taxon>Pezizomycotina</taxon>
        <taxon>Lecanoromycetes</taxon>
        <taxon>OSLEUM clade</taxon>
        <taxon>Lecanoromycetidae</taxon>
        <taxon>Lecanorales</taxon>
        <taxon>Lecanorineae</taxon>
        <taxon>Parmeliaceae</taxon>
        <taxon>Alectoria</taxon>
    </lineage>
</organism>
<evidence type="ECO:0000313" key="5">
    <source>
        <dbReference type="Proteomes" id="UP000664203"/>
    </source>
</evidence>
<reference evidence="4" key="1">
    <citation type="submission" date="2021-03" db="EMBL/GenBank/DDBJ databases">
        <authorList>
            <person name="Tagirdzhanova G."/>
        </authorList>
    </citation>
    <scope>NUCLEOTIDE SEQUENCE</scope>
</reference>
<name>A0A8H3F728_9LECA</name>
<evidence type="ECO:0000313" key="4">
    <source>
        <dbReference type="EMBL" id="CAF9919159.1"/>
    </source>
</evidence>
<dbReference type="Gene3D" id="3.30.230.30">
    <property type="entry name" value="Impact, N-terminal domain"/>
    <property type="match status" value="1"/>
</dbReference>
<evidence type="ECO:0000259" key="3">
    <source>
        <dbReference type="Pfam" id="PF01205"/>
    </source>
</evidence>